<dbReference type="EMBL" id="RJVJ01000003">
    <property type="protein sequence ID" value="ROR35346.1"/>
    <property type="molecule type" value="Genomic_DNA"/>
</dbReference>
<sequence length="335" mass="36829">MPLKDDLATRAREIQRESANTVPYRTARSMAAREKGALAVETLPVPERTALRCAYTGERESTVQIRPDTQRLGLDDCSDGQRTFRALLALALFNDNDYTGPTARWNYAIAAAYSPVMSPRRDELLMVNSTPENLAGRLLPTCGASGWGVPGLRYEAGCRCGGRASLRLRHLPTGALLTVTAQPDRGPCAAGRRCLSASDMLTVGHCLTAEEHRTLEAVPPISPDARTLLAALTVRYTMVDRLRQWATSLAWDPLDRPEVRDRKYPEMTRGPVRHLWGTGDAWTLRWRGYPQARDVVRALTHREAGVRGAVPVGRGDAHRVVLGTAALDLRDGEGN</sequence>
<dbReference type="RefSeq" id="WP_123563609.1">
    <property type="nucleotide sequence ID" value="NZ_RJVJ01000003.1"/>
</dbReference>
<evidence type="ECO:0000313" key="1">
    <source>
        <dbReference type="EMBL" id="ROR35346.1"/>
    </source>
</evidence>
<name>A0A8G1U9I2_9ACTN</name>
<protein>
    <submittedName>
        <fullName evidence="1">Uncharacterized protein</fullName>
    </submittedName>
</protein>
<comment type="caution">
    <text evidence="1">The sequence shown here is derived from an EMBL/GenBank/DDBJ whole genome shotgun (WGS) entry which is preliminary data.</text>
</comment>
<dbReference type="OrthoDB" id="3662464at2"/>
<dbReference type="AlphaFoldDB" id="A0A8G1U9I2"/>
<reference evidence="1 2" key="1">
    <citation type="submission" date="2018-11" db="EMBL/GenBank/DDBJ databases">
        <title>Sequencing the genomes of 1000 actinobacteria strains.</title>
        <authorList>
            <person name="Klenk H.-P."/>
        </authorList>
    </citation>
    <scope>NUCLEOTIDE SEQUENCE [LARGE SCALE GENOMIC DNA]</scope>
    <source>
        <strain evidence="1 2">DSM 44780</strain>
    </source>
</reference>
<organism evidence="1 2">
    <name type="scientific">Kitasatospora cineracea</name>
    <dbReference type="NCBI Taxonomy" id="88074"/>
    <lineage>
        <taxon>Bacteria</taxon>
        <taxon>Bacillati</taxon>
        <taxon>Actinomycetota</taxon>
        <taxon>Actinomycetes</taxon>
        <taxon>Kitasatosporales</taxon>
        <taxon>Streptomycetaceae</taxon>
        <taxon>Kitasatospora</taxon>
    </lineage>
</organism>
<proteinExistence type="predicted"/>
<dbReference type="Proteomes" id="UP000267408">
    <property type="component" value="Unassembled WGS sequence"/>
</dbReference>
<accession>A0A8G1U9I2</accession>
<evidence type="ECO:0000313" key="2">
    <source>
        <dbReference type="Proteomes" id="UP000267408"/>
    </source>
</evidence>
<gene>
    <name evidence="1" type="ORF">EDD39_7004</name>
</gene>